<keyword evidence="6" id="KW-0808">Transferase</keyword>
<keyword evidence="15" id="KW-0675">Receptor</keyword>
<dbReference type="PANTHER" id="PTHR48006:SF72">
    <property type="entry name" value="LRR RECEPTOR-LIKE SERINE_THREONINE-PROTEIN KINASE RFK1-RELATED"/>
    <property type="match status" value="1"/>
</dbReference>
<dbReference type="FunFam" id="3.80.10.10:FF:000433">
    <property type="entry name" value="Putative LRR receptor-like serine/threonine-protein kinase isoform A"/>
    <property type="match status" value="1"/>
</dbReference>
<comment type="caution">
    <text evidence="23">The sequence shown here is derived from an EMBL/GenBank/DDBJ whole genome shotgun (WGS) entry which is preliminary data.</text>
</comment>
<evidence type="ECO:0000256" key="11">
    <source>
        <dbReference type="ARBA" id="ARBA00022777"/>
    </source>
</evidence>
<dbReference type="Gene3D" id="2.60.120.430">
    <property type="entry name" value="Galactose-binding lectin"/>
    <property type="match status" value="1"/>
</dbReference>
<dbReference type="InterPro" id="IPR032675">
    <property type="entry name" value="LRR_dom_sf"/>
</dbReference>
<keyword evidence="16" id="KW-0325">Glycoprotein</keyword>
<keyword evidence="24" id="KW-1185">Reference proteome</keyword>
<dbReference type="GO" id="GO:0016020">
    <property type="term" value="C:membrane"/>
    <property type="evidence" value="ECO:0007669"/>
    <property type="project" value="UniProtKB-SubCell"/>
</dbReference>
<dbReference type="FunFam" id="3.80.10.10:FF:000452">
    <property type="entry name" value="Probable LRR receptor-like serine/threonine-protein kinase RFK1"/>
    <property type="match status" value="1"/>
</dbReference>
<dbReference type="InterPro" id="IPR001611">
    <property type="entry name" value="Leu-rich_rpt"/>
</dbReference>
<evidence type="ECO:0000256" key="8">
    <source>
        <dbReference type="ARBA" id="ARBA00022729"/>
    </source>
</evidence>
<keyword evidence="13 20" id="KW-1133">Transmembrane helix</keyword>
<evidence type="ECO:0000256" key="16">
    <source>
        <dbReference type="ARBA" id="ARBA00023180"/>
    </source>
</evidence>
<dbReference type="Pfam" id="PF00560">
    <property type="entry name" value="LRR_1"/>
    <property type="match status" value="3"/>
</dbReference>
<evidence type="ECO:0000256" key="20">
    <source>
        <dbReference type="SAM" id="Phobius"/>
    </source>
</evidence>
<dbReference type="InterPro" id="IPR000719">
    <property type="entry name" value="Prot_kinase_dom"/>
</dbReference>
<protein>
    <recommendedName>
        <fullName evidence="2">non-specific serine/threonine protein kinase</fullName>
        <ecNumber evidence="2">2.7.11.1</ecNumber>
    </recommendedName>
</protein>
<evidence type="ECO:0000256" key="17">
    <source>
        <dbReference type="ARBA" id="ARBA00047899"/>
    </source>
</evidence>
<proteinExistence type="predicted"/>
<evidence type="ECO:0000313" key="23">
    <source>
        <dbReference type="EMBL" id="KAK7306459.1"/>
    </source>
</evidence>
<evidence type="ECO:0000256" key="9">
    <source>
        <dbReference type="ARBA" id="ARBA00022737"/>
    </source>
</evidence>
<evidence type="ECO:0000256" key="21">
    <source>
        <dbReference type="SAM" id="SignalP"/>
    </source>
</evidence>
<name>A0AAN9JZM8_CANGL</name>
<dbReference type="PANTHER" id="PTHR48006">
    <property type="entry name" value="LEUCINE-RICH REPEAT-CONTAINING PROTEIN DDB_G0281931-RELATED"/>
    <property type="match status" value="1"/>
</dbReference>
<comment type="subcellular location">
    <subcellularLocation>
        <location evidence="1">Membrane</location>
        <topology evidence="1">Single-pass type I membrane protein</topology>
    </subcellularLocation>
</comment>
<evidence type="ECO:0000256" key="15">
    <source>
        <dbReference type="ARBA" id="ARBA00023170"/>
    </source>
</evidence>
<evidence type="ECO:0000313" key="24">
    <source>
        <dbReference type="Proteomes" id="UP001367508"/>
    </source>
</evidence>
<keyword evidence="10" id="KW-0547">Nucleotide-binding</keyword>
<comment type="catalytic activity">
    <reaction evidence="17">
        <text>L-threonyl-[protein] + ATP = O-phospho-L-threonyl-[protein] + ADP + H(+)</text>
        <dbReference type="Rhea" id="RHEA:46608"/>
        <dbReference type="Rhea" id="RHEA-COMP:11060"/>
        <dbReference type="Rhea" id="RHEA-COMP:11605"/>
        <dbReference type="ChEBI" id="CHEBI:15378"/>
        <dbReference type="ChEBI" id="CHEBI:30013"/>
        <dbReference type="ChEBI" id="CHEBI:30616"/>
        <dbReference type="ChEBI" id="CHEBI:61977"/>
        <dbReference type="ChEBI" id="CHEBI:456216"/>
        <dbReference type="EC" id="2.7.11.1"/>
    </reaction>
</comment>
<keyword evidence="8 21" id="KW-0732">Signal</keyword>
<evidence type="ECO:0000256" key="6">
    <source>
        <dbReference type="ARBA" id="ARBA00022679"/>
    </source>
</evidence>
<dbReference type="Gene3D" id="3.80.10.10">
    <property type="entry name" value="Ribonuclease Inhibitor"/>
    <property type="match status" value="3"/>
</dbReference>
<organism evidence="23 24">
    <name type="scientific">Canavalia gladiata</name>
    <name type="common">Sword bean</name>
    <name type="synonym">Dolichos gladiatus</name>
    <dbReference type="NCBI Taxonomy" id="3824"/>
    <lineage>
        <taxon>Eukaryota</taxon>
        <taxon>Viridiplantae</taxon>
        <taxon>Streptophyta</taxon>
        <taxon>Embryophyta</taxon>
        <taxon>Tracheophyta</taxon>
        <taxon>Spermatophyta</taxon>
        <taxon>Magnoliopsida</taxon>
        <taxon>eudicotyledons</taxon>
        <taxon>Gunneridae</taxon>
        <taxon>Pentapetalae</taxon>
        <taxon>rosids</taxon>
        <taxon>fabids</taxon>
        <taxon>Fabales</taxon>
        <taxon>Fabaceae</taxon>
        <taxon>Papilionoideae</taxon>
        <taxon>50 kb inversion clade</taxon>
        <taxon>NPAAA clade</taxon>
        <taxon>indigoferoid/millettioid clade</taxon>
        <taxon>Phaseoleae</taxon>
        <taxon>Canavalia</taxon>
    </lineage>
</organism>
<dbReference type="InterPro" id="IPR051824">
    <property type="entry name" value="LRR_Rcpt-Like_S/T_Kinase"/>
</dbReference>
<dbReference type="InterPro" id="IPR021720">
    <property type="entry name" value="Malectin_dom"/>
</dbReference>
<dbReference type="InterPro" id="IPR011009">
    <property type="entry name" value="Kinase-like_dom_sf"/>
</dbReference>
<keyword evidence="4" id="KW-0597">Phosphoprotein</keyword>
<dbReference type="CDD" id="cd14066">
    <property type="entry name" value="STKc_IRAK"/>
    <property type="match status" value="1"/>
</dbReference>
<evidence type="ECO:0000256" key="4">
    <source>
        <dbReference type="ARBA" id="ARBA00022553"/>
    </source>
</evidence>
<keyword evidence="3" id="KW-0723">Serine/threonine-protein kinase</keyword>
<dbReference type="FunFam" id="3.30.200.20:FF:000217">
    <property type="entry name" value="probable LRR receptor-like serine/threonine-protein kinase At1g53430"/>
    <property type="match status" value="1"/>
</dbReference>
<dbReference type="Proteomes" id="UP001367508">
    <property type="component" value="Unassembled WGS sequence"/>
</dbReference>
<feature type="region of interest" description="Disordered" evidence="19">
    <location>
        <begin position="1017"/>
        <end position="1062"/>
    </location>
</feature>
<evidence type="ECO:0000256" key="13">
    <source>
        <dbReference type="ARBA" id="ARBA00022989"/>
    </source>
</evidence>
<dbReference type="PROSITE" id="PS50011">
    <property type="entry name" value="PROTEIN_KINASE_DOM"/>
    <property type="match status" value="1"/>
</dbReference>
<keyword evidence="5" id="KW-0433">Leucine-rich repeat</keyword>
<accession>A0AAN9JZM8</accession>
<dbReference type="InterPro" id="IPR008271">
    <property type="entry name" value="Ser/Thr_kinase_AS"/>
</dbReference>
<evidence type="ECO:0000256" key="14">
    <source>
        <dbReference type="ARBA" id="ARBA00023136"/>
    </source>
</evidence>
<reference evidence="23 24" key="1">
    <citation type="submission" date="2024-01" db="EMBL/GenBank/DDBJ databases">
        <title>The genomes of 5 underutilized Papilionoideae crops provide insights into root nodulation and disease resistanc.</title>
        <authorList>
            <person name="Jiang F."/>
        </authorList>
    </citation>
    <scope>NUCLEOTIDE SEQUENCE [LARGE SCALE GENOMIC DNA]</scope>
    <source>
        <strain evidence="23">LVBAO_FW01</strain>
        <tissue evidence="23">Leaves</tissue>
    </source>
</reference>
<gene>
    <name evidence="23" type="ORF">VNO77_44400</name>
</gene>
<evidence type="ECO:0000256" key="10">
    <source>
        <dbReference type="ARBA" id="ARBA00022741"/>
    </source>
</evidence>
<dbReference type="SMART" id="SM00220">
    <property type="entry name" value="S_TKc"/>
    <property type="match status" value="1"/>
</dbReference>
<comment type="catalytic activity">
    <reaction evidence="18">
        <text>L-seryl-[protein] + ATP = O-phospho-L-seryl-[protein] + ADP + H(+)</text>
        <dbReference type="Rhea" id="RHEA:17989"/>
        <dbReference type="Rhea" id="RHEA-COMP:9863"/>
        <dbReference type="Rhea" id="RHEA-COMP:11604"/>
        <dbReference type="ChEBI" id="CHEBI:15378"/>
        <dbReference type="ChEBI" id="CHEBI:29999"/>
        <dbReference type="ChEBI" id="CHEBI:30616"/>
        <dbReference type="ChEBI" id="CHEBI:83421"/>
        <dbReference type="ChEBI" id="CHEBI:456216"/>
        <dbReference type="EC" id="2.7.11.1"/>
    </reaction>
</comment>
<feature type="chain" id="PRO_5043025935" description="non-specific serine/threonine protein kinase" evidence="21">
    <location>
        <begin position="23"/>
        <end position="1062"/>
    </location>
</feature>
<keyword evidence="14 20" id="KW-0472">Membrane</keyword>
<evidence type="ECO:0000256" key="1">
    <source>
        <dbReference type="ARBA" id="ARBA00004479"/>
    </source>
</evidence>
<feature type="compositionally biased region" description="Low complexity" evidence="19">
    <location>
        <begin position="1034"/>
        <end position="1045"/>
    </location>
</feature>
<keyword evidence="9" id="KW-0677">Repeat</keyword>
<dbReference type="Pfam" id="PF11721">
    <property type="entry name" value="Malectin"/>
    <property type="match status" value="1"/>
</dbReference>
<dbReference type="Gene3D" id="3.30.200.20">
    <property type="entry name" value="Phosphorylase Kinase, domain 1"/>
    <property type="match status" value="1"/>
</dbReference>
<evidence type="ECO:0000256" key="2">
    <source>
        <dbReference type="ARBA" id="ARBA00012513"/>
    </source>
</evidence>
<dbReference type="EC" id="2.7.11.1" evidence="2"/>
<dbReference type="EMBL" id="JAYMYQ010000011">
    <property type="protein sequence ID" value="KAK7306459.1"/>
    <property type="molecule type" value="Genomic_DNA"/>
</dbReference>
<dbReference type="PROSITE" id="PS00108">
    <property type="entry name" value="PROTEIN_KINASE_ST"/>
    <property type="match status" value="1"/>
</dbReference>
<feature type="transmembrane region" description="Helical" evidence="20">
    <location>
        <begin position="653"/>
        <end position="678"/>
    </location>
</feature>
<dbReference type="Pfam" id="PF07714">
    <property type="entry name" value="PK_Tyr_Ser-Thr"/>
    <property type="match status" value="1"/>
</dbReference>
<dbReference type="SUPFAM" id="SSF52058">
    <property type="entry name" value="L domain-like"/>
    <property type="match status" value="1"/>
</dbReference>
<sequence length="1062" mass="117904">MIMASFILFLFLLSSLLGPFFSHGNIYKVEASLVVLVTSQANMEGVNVFASLLIALNCFQLLRISESKLPQEEVDALKDIISTMGATYWKFDADSCEIEEVGLTQEPPDESLRSINCDCNFENHTVCHVVKMTLKRLSLPGILPPQLAKLPFLQEVDFAYNYFKGTIPKEWASMKLTSISLLVNRLSGEIPKYLGDITTLKYLMLEANQFSGVVPPELGRLINLQNLVLSSNQLTGTLPLTLAGLRNLTDFRINNNNFTGSIPNFIQNWQLLERLEMHASGLEGPIPSNISLLKNLEQLRISDIKGPSQVFPSVGNMTMLTILVLRNCNLSGVIPSYIWTMANLAVLDVSFNMLVGEIPAIISARRLRFIYLTGNMLSGNIPNSILKDGSSIDLSYNNFTWQDPDQPACQYGRNLNLNLFRSSLKETKLEEYVPCSTNFSCPRYSSCLHVNCGGKDVNIEDDNGEKVYVGDGDVDGGAATYSYNYNDHWGFSSTGDFMDDFESQNIRYTVSLPSSNIPELYKTARVSPITLTYFHNCMENGNYTVNLHFAEIQFTNDNTYTSLGKRIFDIYVQGELIHKNFNIEDETKVAEKPLVLPIYNIGITNNVLEIRFYWAGKGTTRIPDIGVYGPLVSALSVVSDSRLCSKSKGGKTVVVAIIIAVVAGVLCLVLIISGFIWWKGFFKGKLRRKEGTNNGDIQTGNFSLEQIRVATNDFSSANKIGEGGFGPVYKGQLPDGTFIAVKQLSSYSRQGNREFINEIGLISCLQHPNLVKLHGYCAEREQLLLVYEYMENNSLARALFRSESNQLKLDWPTRYRICIGIAKGLAFLHDESRFKIVHRDIKASNVLLDGKLNPKISDFGLAKLDETEKTHISTRVAGTIGYMAPEYALWGYLTPKADVYSFGVVALEVVSGKNNNNYLPSEGSVCLLDWACKLNQTQNMLGLIDEMLGPDLAVTEVEKVVKVALLCTNASPSLRPTMSEVVNMLEGQSSIPDAIPEPSTYTEDLRFKALRDFHQNQPKHSLSGNQSQQSMPPTFSSTSNTCTTSDIEGHSLVDNISSPATT</sequence>
<evidence type="ECO:0000256" key="12">
    <source>
        <dbReference type="ARBA" id="ARBA00022840"/>
    </source>
</evidence>
<dbReference type="GO" id="GO:0005524">
    <property type="term" value="F:ATP binding"/>
    <property type="evidence" value="ECO:0007669"/>
    <property type="project" value="UniProtKB-KW"/>
</dbReference>
<evidence type="ECO:0000256" key="5">
    <source>
        <dbReference type="ARBA" id="ARBA00022614"/>
    </source>
</evidence>
<evidence type="ECO:0000256" key="3">
    <source>
        <dbReference type="ARBA" id="ARBA00022527"/>
    </source>
</evidence>
<dbReference type="AlphaFoldDB" id="A0AAN9JZM8"/>
<dbReference type="FunFam" id="2.60.120.430:FF:000004">
    <property type="entry name" value="Putative leucine-rich repeat receptor-like serine/threonine-protein kinase"/>
    <property type="match status" value="1"/>
</dbReference>
<keyword evidence="12" id="KW-0067">ATP-binding</keyword>
<evidence type="ECO:0000256" key="7">
    <source>
        <dbReference type="ARBA" id="ARBA00022692"/>
    </source>
</evidence>
<feature type="compositionally biased region" description="Polar residues" evidence="19">
    <location>
        <begin position="1017"/>
        <end position="1033"/>
    </location>
</feature>
<dbReference type="GO" id="GO:0004674">
    <property type="term" value="F:protein serine/threonine kinase activity"/>
    <property type="evidence" value="ECO:0007669"/>
    <property type="project" value="UniProtKB-KW"/>
</dbReference>
<feature type="signal peptide" evidence="21">
    <location>
        <begin position="1"/>
        <end position="22"/>
    </location>
</feature>
<keyword evidence="11" id="KW-0418">Kinase</keyword>
<feature type="domain" description="Protein kinase" evidence="22">
    <location>
        <begin position="714"/>
        <end position="991"/>
    </location>
</feature>
<keyword evidence="7 20" id="KW-0812">Transmembrane</keyword>
<dbReference type="Gene3D" id="1.10.510.10">
    <property type="entry name" value="Transferase(Phosphotransferase) domain 1"/>
    <property type="match status" value="1"/>
</dbReference>
<evidence type="ECO:0000256" key="19">
    <source>
        <dbReference type="SAM" id="MobiDB-lite"/>
    </source>
</evidence>
<dbReference type="FunFam" id="1.10.510.10:FF:000044">
    <property type="entry name" value="Putative LRR receptor-like serine/threonine-protein kinase"/>
    <property type="match status" value="1"/>
</dbReference>
<evidence type="ECO:0000259" key="22">
    <source>
        <dbReference type="PROSITE" id="PS50011"/>
    </source>
</evidence>
<dbReference type="FunFam" id="3.80.10.10:FF:000874">
    <property type="entry name" value="Probable LRR receptor-like serine/threonine-protein kinase RFK1"/>
    <property type="match status" value="1"/>
</dbReference>
<dbReference type="InterPro" id="IPR001245">
    <property type="entry name" value="Ser-Thr/Tyr_kinase_cat_dom"/>
</dbReference>
<dbReference type="SUPFAM" id="SSF56112">
    <property type="entry name" value="Protein kinase-like (PK-like)"/>
    <property type="match status" value="1"/>
</dbReference>
<evidence type="ECO:0000256" key="18">
    <source>
        <dbReference type="ARBA" id="ARBA00048679"/>
    </source>
</evidence>